<accession>A0ABQ6N109</accession>
<feature type="domain" description="START" evidence="3">
    <location>
        <begin position="1058"/>
        <end position="1159"/>
    </location>
</feature>
<feature type="region of interest" description="Disordered" evidence="1">
    <location>
        <begin position="1749"/>
        <end position="1778"/>
    </location>
</feature>
<feature type="transmembrane region" description="Helical" evidence="2">
    <location>
        <begin position="1527"/>
        <end position="1548"/>
    </location>
</feature>
<dbReference type="PANTHER" id="PTHR19308:SF14">
    <property type="entry name" value="START DOMAIN-CONTAINING PROTEIN"/>
    <property type="match status" value="1"/>
</dbReference>
<dbReference type="SUPFAM" id="SSF55961">
    <property type="entry name" value="Bet v1-like"/>
    <property type="match status" value="4"/>
</dbReference>
<evidence type="ECO:0000313" key="5">
    <source>
        <dbReference type="Proteomes" id="UP001165060"/>
    </source>
</evidence>
<dbReference type="InterPro" id="IPR002913">
    <property type="entry name" value="START_lipid-bd_dom"/>
</dbReference>
<keyword evidence="5" id="KW-1185">Reference proteome</keyword>
<feature type="compositionally biased region" description="Low complexity" evidence="1">
    <location>
        <begin position="176"/>
        <end position="201"/>
    </location>
</feature>
<keyword evidence="2" id="KW-0472">Membrane</keyword>
<proteinExistence type="predicted"/>
<dbReference type="InterPro" id="IPR023393">
    <property type="entry name" value="START-like_dom_sf"/>
</dbReference>
<protein>
    <recommendedName>
        <fullName evidence="3">START domain-containing protein</fullName>
    </recommendedName>
</protein>
<feature type="transmembrane region" description="Helical" evidence="2">
    <location>
        <begin position="1355"/>
        <end position="1378"/>
    </location>
</feature>
<evidence type="ECO:0000313" key="4">
    <source>
        <dbReference type="EMBL" id="GMI38047.1"/>
    </source>
</evidence>
<dbReference type="CDD" id="cd00177">
    <property type="entry name" value="START"/>
    <property type="match status" value="1"/>
</dbReference>
<dbReference type="InterPro" id="IPR051213">
    <property type="entry name" value="START_lipid_transfer"/>
</dbReference>
<organism evidence="4 5">
    <name type="scientific">Tetraparma gracilis</name>
    <dbReference type="NCBI Taxonomy" id="2962635"/>
    <lineage>
        <taxon>Eukaryota</taxon>
        <taxon>Sar</taxon>
        <taxon>Stramenopiles</taxon>
        <taxon>Ochrophyta</taxon>
        <taxon>Bolidophyceae</taxon>
        <taxon>Parmales</taxon>
        <taxon>Triparmaceae</taxon>
        <taxon>Tetraparma</taxon>
    </lineage>
</organism>
<keyword evidence="2" id="KW-1133">Transmembrane helix</keyword>
<evidence type="ECO:0000259" key="3">
    <source>
        <dbReference type="Pfam" id="PF01852"/>
    </source>
</evidence>
<sequence length="1778" mass="196844">MSLPPLPSPAVPTPPALFQSSPLFSSAHPSHTSQYLVTAYRKQHLPTTLVHSVTTSIHTSAAALLHLLALHLESALAGRLPQDLLPSVSGDRKLLAGSAAFAQTVKFSRLTKRQFRHDLRLREVAHDAYSAVEFQQDPSAPLPPHALRGTFVLVPGPHGTTTVQAVAAVDVAAAPEPDAGARPSRGAKASTASSTAQGTTALDRTSTGLPLPPDEGRVLLDDFLLLIPKLFGMFDRSSEVDEATRETLAEYFTTTTTVASEEENELIDEVVGYEEQDWERISGTVQEPVEYFQVLAKGKSMLSNFGRTKSSAGSNSDDEVEGAWGKATTNVDTSADRCLAYYWHHMSYVGNTRFEKNNGRLLKMQVDVPNSHSTFMVTSGKSPFPGVDDRVLAARWAWRREKNGDFVAGFTYKGSSELVERVIKEDERAVGCTQGTIQGFWWFTPLAANVCRATFVFQTTVGGRVPVLAMNFGVKRALVTIEELRDKYERNGKAVDAELRAEFPSPPRVSELSPAQEQVVKSCQRLEAASADVSWSPLKSPSTLVSMWSKPPTSFERGERNITIGKAECDLDAAAKDAQAWWLAFCSRDRMRINKEEKNPARLTVKESANENVVATVKSAPFPFNRREFVAMQVCASDNSNDDLLFAAESVGESVDYGTSLKAVRGKTRLFVRLRSVSPNSCTLTYFQYVDVGGLVPARVLSYQLRGAFGVVEEVRQVFDRSDEVDKLARDELAGSIEHEQQVYDEGEEALISSVQDKLGGLKEEDFKELESPDHLVKMQKAFRAGSSSVVLRGSATLDASLEECAAHELLKISRARAAINKEDEETLTWINSHHGVFRFILGLGAPGFDAREWILEHVWRKEGEDALATYYEHIPLHPHFHDSESTYAKGNSSEVIFRYERLPPLAGGIPQTRLTYTQQVDLGGAIPKSVVNNKGPERLMVVSRARMQFDKSPVIDAASILRLVTMIQSHDGDYSEREEEIMEEGQKMLGVFEQQKSKKLEMATPTTQAKMAFKDGQSHAYGWSTAVVRASPAQVLAYTWDFTKRSSIYEDDLEKTVDEDGEHNKLTYIKKKIPDPFSNRDFHTRSVWRKRGEGYTLVSAPELGDTHPITSDVVRGKYPSMLIISSTSNGFVKLEYVIQPEISGSVPLWLALSGMGSSLAYVTEIQDYFQALRGLEIWRYEDGEAIGEVLVTKTDAEKQHGKGETRAEARVRAMMEKQKGLKELGQKHEWFEALLAKVVANKLRPAGDSKAKLCNMSAKEANVIGGALASCIAANLTAPAAVDEWILRYPAMGELEQEYVWFRPMMDTIAQRLLESVSWGLKMRLYTGAGLSTMDLLSDLYMIYTYATTNQRGAALSLATMVGLCLLLQLLGVLMNARKAPKKVILREMLIVLSGMKPGIDAMRVADGNEQAAHAAISPDAELVVTRGVEMAMESIPGSILQVKTLMQAETFSKVALASIIVSALTTGFSAATISFDFDVSPQRRRDEPDFYGYIPDAASSRTLIFGCMIVNGALLLLVRSVSMALLAIVGGQWVLVYLVSDMGLYFTYKILRRDLWHWMPLEGAASVVESVLERLIAKVLVDFTGVLQFRGAGELGGCYFTFNMIMSLAASFVATHVYYASLVEDRDAVMNESVAWTIVWGLSGLWTFFQVCFLLLMKPAYRSTFFSTQSGHAWVKEKFVKGDTDELKSWTLGCNKKQWLPIRDDMKAWTLENWERWEDEQPEWFNDAFRSSVDDDMIPAESLARLKGGGERRRSSLGDVLGGSNRKVLPVGGSEN</sequence>
<keyword evidence="2" id="KW-0812">Transmembrane</keyword>
<gene>
    <name evidence="4" type="ORF">TeGR_g2496</name>
</gene>
<dbReference type="EMBL" id="BRYB01000803">
    <property type="protein sequence ID" value="GMI38047.1"/>
    <property type="molecule type" value="Genomic_DNA"/>
</dbReference>
<feature type="region of interest" description="Disordered" evidence="1">
    <location>
        <begin position="176"/>
        <end position="210"/>
    </location>
</feature>
<dbReference type="Proteomes" id="UP001165060">
    <property type="component" value="Unassembled WGS sequence"/>
</dbReference>
<comment type="caution">
    <text evidence="4">The sequence shown here is derived from an EMBL/GenBank/DDBJ whole genome shotgun (WGS) entry which is preliminary data.</text>
</comment>
<dbReference type="Gene3D" id="3.30.530.20">
    <property type="match status" value="4"/>
</dbReference>
<feature type="transmembrane region" description="Helical" evidence="2">
    <location>
        <begin position="1456"/>
        <end position="1479"/>
    </location>
</feature>
<feature type="transmembrane region" description="Helical" evidence="2">
    <location>
        <begin position="1600"/>
        <end position="1623"/>
    </location>
</feature>
<reference evidence="4 5" key="1">
    <citation type="journal article" date="2023" name="Commun. Biol.">
        <title>Genome analysis of Parmales, the sister group of diatoms, reveals the evolutionary specialization of diatoms from phago-mixotrophs to photoautotrophs.</title>
        <authorList>
            <person name="Ban H."/>
            <person name="Sato S."/>
            <person name="Yoshikawa S."/>
            <person name="Yamada K."/>
            <person name="Nakamura Y."/>
            <person name="Ichinomiya M."/>
            <person name="Sato N."/>
            <person name="Blanc-Mathieu R."/>
            <person name="Endo H."/>
            <person name="Kuwata A."/>
            <person name="Ogata H."/>
        </authorList>
    </citation>
    <scope>NUCLEOTIDE SEQUENCE [LARGE SCALE GENOMIC DNA]</scope>
</reference>
<name>A0ABQ6N109_9STRA</name>
<dbReference type="Pfam" id="PF01852">
    <property type="entry name" value="START"/>
    <property type="match status" value="1"/>
</dbReference>
<dbReference type="PANTHER" id="PTHR19308">
    <property type="entry name" value="PHOSPHATIDYLCHOLINE TRANSFER PROTEIN"/>
    <property type="match status" value="1"/>
</dbReference>
<evidence type="ECO:0000256" key="1">
    <source>
        <dbReference type="SAM" id="MobiDB-lite"/>
    </source>
</evidence>
<feature type="transmembrane region" description="Helical" evidence="2">
    <location>
        <begin position="1635"/>
        <end position="1658"/>
    </location>
</feature>
<evidence type="ECO:0000256" key="2">
    <source>
        <dbReference type="SAM" id="Phobius"/>
    </source>
</evidence>